<evidence type="ECO:0000313" key="5">
    <source>
        <dbReference type="Proteomes" id="UP000799302"/>
    </source>
</evidence>
<protein>
    <submittedName>
        <fullName evidence="4">Carbon-nitrogen hydrolase</fullName>
    </submittedName>
</protein>
<comment type="similarity">
    <text evidence="1">Belongs to the carbon-nitrogen hydrolase superfamily. Nitrilase family.</text>
</comment>
<dbReference type="Gene3D" id="3.60.110.10">
    <property type="entry name" value="Carbon-nitrogen hydrolase"/>
    <property type="match status" value="2"/>
</dbReference>
<evidence type="ECO:0000256" key="2">
    <source>
        <dbReference type="SAM" id="MobiDB-lite"/>
    </source>
</evidence>
<dbReference type="Pfam" id="PF00795">
    <property type="entry name" value="CN_hydrolase"/>
    <property type="match status" value="1"/>
</dbReference>
<dbReference type="EMBL" id="MU004235">
    <property type="protein sequence ID" value="KAF2669647.1"/>
    <property type="molecule type" value="Genomic_DNA"/>
</dbReference>
<proteinExistence type="inferred from homology"/>
<dbReference type="InterPro" id="IPR003010">
    <property type="entry name" value="C-N_Hydrolase"/>
</dbReference>
<reference evidence="4" key="1">
    <citation type="journal article" date="2020" name="Stud. Mycol.">
        <title>101 Dothideomycetes genomes: a test case for predicting lifestyles and emergence of pathogens.</title>
        <authorList>
            <person name="Haridas S."/>
            <person name="Albert R."/>
            <person name="Binder M."/>
            <person name="Bloem J."/>
            <person name="Labutti K."/>
            <person name="Salamov A."/>
            <person name="Andreopoulos B."/>
            <person name="Baker S."/>
            <person name="Barry K."/>
            <person name="Bills G."/>
            <person name="Bluhm B."/>
            <person name="Cannon C."/>
            <person name="Castanera R."/>
            <person name="Culley D."/>
            <person name="Daum C."/>
            <person name="Ezra D."/>
            <person name="Gonzalez J."/>
            <person name="Henrissat B."/>
            <person name="Kuo A."/>
            <person name="Liang C."/>
            <person name="Lipzen A."/>
            <person name="Lutzoni F."/>
            <person name="Magnuson J."/>
            <person name="Mondo S."/>
            <person name="Nolan M."/>
            <person name="Ohm R."/>
            <person name="Pangilinan J."/>
            <person name="Park H.-J."/>
            <person name="Ramirez L."/>
            <person name="Alfaro M."/>
            <person name="Sun H."/>
            <person name="Tritt A."/>
            <person name="Yoshinaga Y."/>
            <person name="Zwiers L.-H."/>
            <person name="Turgeon B."/>
            <person name="Goodwin S."/>
            <person name="Spatafora J."/>
            <person name="Crous P."/>
            <person name="Grigoriev I."/>
        </authorList>
    </citation>
    <scope>NUCLEOTIDE SEQUENCE</scope>
    <source>
        <strain evidence="4">CBS 115976</strain>
    </source>
</reference>
<dbReference type="PANTHER" id="PTHR46044">
    <property type="entry name" value="NITRILASE"/>
    <property type="match status" value="1"/>
</dbReference>
<dbReference type="InterPro" id="IPR036526">
    <property type="entry name" value="C-N_Hydrolase_sf"/>
</dbReference>
<sequence>MMPRTIRLATAQSPSLSTVTETLAALRTTALTAARSDVALILFPEAYLGHYPRQCTFGSSIGSRTAMGREQYLSYYHGAVDLGDTQAGDVEAWARRQLPTPEGSDVRGDGTREELERVAAETGLVIVSGVVERAGSSLFCSIVCVDPIKGMLPNKRRKVMPTGTERLVWAQGDPATLKAMRVTVKGVEVTIGMAVCWENFMPLLRYALYKQGVDIWLAPTADARDGWQALMRTIAMEGRAWVVSSNQVVRQSQLPSWVFQSGETEGKRHQEHIPDPHSISDETSHQLQRSQSRRKSSILRTEEGHEICIGMEENVADFEQAIAETDDQAIEDQPESNQIFPAHKAKVKPDPYLTNSTRYGTKATEEDAFVCRGGSLIVSPMGDVVQGPLWEAEGLLIWDADMDDCVRGKLDFDAVGHYARGDAFELRVRGLDLVPPP</sequence>
<evidence type="ECO:0000256" key="1">
    <source>
        <dbReference type="ARBA" id="ARBA00008129"/>
    </source>
</evidence>
<dbReference type="PROSITE" id="PS50263">
    <property type="entry name" value="CN_HYDROLASE"/>
    <property type="match status" value="1"/>
</dbReference>
<keyword evidence="4" id="KW-0378">Hydrolase</keyword>
<gene>
    <name evidence="4" type="ORF">BT63DRAFT_401788</name>
</gene>
<organism evidence="4 5">
    <name type="scientific">Microthyrium microscopicum</name>
    <dbReference type="NCBI Taxonomy" id="703497"/>
    <lineage>
        <taxon>Eukaryota</taxon>
        <taxon>Fungi</taxon>
        <taxon>Dikarya</taxon>
        <taxon>Ascomycota</taxon>
        <taxon>Pezizomycotina</taxon>
        <taxon>Dothideomycetes</taxon>
        <taxon>Dothideomycetes incertae sedis</taxon>
        <taxon>Microthyriales</taxon>
        <taxon>Microthyriaceae</taxon>
        <taxon>Microthyrium</taxon>
    </lineage>
</organism>
<dbReference type="SUPFAM" id="SSF56317">
    <property type="entry name" value="Carbon-nitrogen hydrolase"/>
    <property type="match status" value="1"/>
</dbReference>
<evidence type="ECO:0000259" key="3">
    <source>
        <dbReference type="PROSITE" id="PS50263"/>
    </source>
</evidence>
<dbReference type="Proteomes" id="UP000799302">
    <property type="component" value="Unassembled WGS sequence"/>
</dbReference>
<accession>A0A6A6UDV3</accession>
<name>A0A6A6UDV3_9PEZI</name>
<feature type="region of interest" description="Disordered" evidence="2">
    <location>
        <begin position="262"/>
        <end position="299"/>
    </location>
</feature>
<keyword evidence="5" id="KW-1185">Reference proteome</keyword>
<dbReference type="OrthoDB" id="10250282at2759"/>
<dbReference type="PANTHER" id="PTHR46044:SF1">
    <property type="entry name" value="CN HYDROLASE DOMAIN-CONTAINING PROTEIN"/>
    <property type="match status" value="1"/>
</dbReference>
<feature type="compositionally biased region" description="Basic and acidic residues" evidence="2">
    <location>
        <begin position="264"/>
        <end position="284"/>
    </location>
</feature>
<dbReference type="InterPro" id="IPR044149">
    <property type="entry name" value="Nitrilases_CHs"/>
</dbReference>
<feature type="domain" description="CN hydrolase" evidence="3">
    <location>
        <begin position="6"/>
        <end position="294"/>
    </location>
</feature>
<dbReference type="GO" id="GO:0016787">
    <property type="term" value="F:hydrolase activity"/>
    <property type="evidence" value="ECO:0007669"/>
    <property type="project" value="UniProtKB-KW"/>
</dbReference>
<dbReference type="AlphaFoldDB" id="A0A6A6UDV3"/>
<evidence type="ECO:0000313" key="4">
    <source>
        <dbReference type="EMBL" id="KAF2669647.1"/>
    </source>
</evidence>